<dbReference type="EMBL" id="CP002551">
    <property type="protein sequence ID" value="ADZ09574.1"/>
    <property type="molecule type" value="Genomic_DNA"/>
</dbReference>
<evidence type="ECO:0008006" key="4">
    <source>
        <dbReference type="Google" id="ProtNLM"/>
    </source>
</evidence>
<dbReference type="AlphaFoldDB" id="F0T7K6"/>
<gene>
    <name evidence="2" type="ordered locus">Metbo_1333</name>
</gene>
<keyword evidence="3" id="KW-1185">Reference proteome</keyword>
<organism evidence="2 3">
    <name type="scientific">Methanobacterium lacus (strain AL-21)</name>
    <dbReference type="NCBI Taxonomy" id="877455"/>
    <lineage>
        <taxon>Archaea</taxon>
        <taxon>Methanobacteriati</taxon>
        <taxon>Methanobacteriota</taxon>
        <taxon>Methanomada group</taxon>
        <taxon>Methanobacteria</taxon>
        <taxon>Methanobacteriales</taxon>
        <taxon>Methanobacteriaceae</taxon>
        <taxon>Methanobacterium</taxon>
    </lineage>
</organism>
<evidence type="ECO:0000313" key="3">
    <source>
        <dbReference type="Proteomes" id="UP000007490"/>
    </source>
</evidence>
<feature type="transmembrane region" description="Helical" evidence="1">
    <location>
        <begin position="6"/>
        <end position="29"/>
    </location>
</feature>
<dbReference type="KEGG" id="mel:Metbo_1333"/>
<accession>F0T7K6</accession>
<keyword evidence="1" id="KW-0812">Transmembrane</keyword>
<reference evidence="2 3" key="2">
    <citation type="journal article" date="2014" name="Int. J. Syst. Evol. Microbiol.">
        <title>Methanobacterium paludis sp. nov. and a novel strain of Methanobacterium lacus isolated from northern peatlands.</title>
        <authorList>
            <person name="Cadillo-Quiroz H."/>
            <person name="Brauer S.L."/>
            <person name="Goodson N."/>
            <person name="Yavitt J.B."/>
            <person name="Zinder S.H."/>
        </authorList>
    </citation>
    <scope>NUCLEOTIDE SEQUENCE [LARGE SCALE GENOMIC DNA]</scope>
    <source>
        <strain evidence="2 3">AL-21</strain>
    </source>
</reference>
<sequence length="147" mass="16740">MDSKGWLSADALIAFLVLIILITSLINIVGNRIDTVNSIEEASESRVLGENIAQQIETTHSNGPGYYTIYRTPSTIFHEYYHVHINSSGLYIFVNGKTCYSYLSFMRVTGSDYMRDLEVTLKPDTSYNITSKQDTLKNTWIVIKEVW</sequence>
<dbReference type="HOGENOM" id="CLU_1763884_0_0_2"/>
<evidence type="ECO:0000313" key="2">
    <source>
        <dbReference type="EMBL" id="ADZ09574.1"/>
    </source>
</evidence>
<evidence type="ECO:0000256" key="1">
    <source>
        <dbReference type="SAM" id="Phobius"/>
    </source>
</evidence>
<keyword evidence="1" id="KW-0472">Membrane</keyword>
<keyword evidence="1" id="KW-1133">Transmembrane helix</keyword>
<dbReference type="STRING" id="877455.Metbo_1333"/>
<protein>
    <recommendedName>
        <fullName evidence="4">Class III signal peptide-containing protein</fullName>
    </recommendedName>
</protein>
<reference evidence="3" key="1">
    <citation type="submission" date="2011-02" db="EMBL/GenBank/DDBJ databases">
        <title>Complete sequence of Methanobacterium sp. AL-21.</title>
        <authorList>
            <consortium name="US DOE Joint Genome Institute"/>
            <person name="Lucas S."/>
            <person name="Copeland A."/>
            <person name="Lapidus A."/>
            <person name="Cheng J.-F."/>
            <person name="Goodwin L."/>
            <person name="Pitluck S."/>
            <person name="Chertkov O."/>
            <person name="Detter J.C."/>
            <person name="Han C."/>
            <person name="Tapia R."/>
            <person name="Land M."/>
            <person name="Hauser L."/>
            <person name="Kyrpides N."/>
            <person name="Ivanova N."/>
            <person name="Mikhailova N."/>
            <person name="Pagani I."/>
            <person name="Cadillo-Quiroz H."/>
            <person name="Imachi H."/>
            <person name="Zinder S."/>
            <person name="Liu W."/>
            <person name="Woyke T."/>
        </authorList>
    </citation>
    <scope>NUCLEOTIDE SEQUENCE [LARGE SCALE GENOMIC DNA]</scope>
    <source>
        <strain evidence="3">AL-21</strain>
    </source>
</reference>
<dbReference type="Proteomes" id="UP000007490">
    <property type="component" value="Chromosome"/>
</dbReference>
<proteinExistence type="predicted"/>
<name>F0T7K6_METLA</name>
<dbReference type="eggNOG" id="arCOG03821">
    <property type="taxonomic scope" value="Archaea"/>
</dbReference>